<comment type="caution">
    <text evidence="2">The sequence shown here is derived from an EMBL/GenBank/DDBJ whole genome shotgun (WGS) entry which is preliminary data.</text>
</comment>
<protein>
    <submittedName>
        <fullName evidence="2">Aerobic cobaltochelatase CobT subunit</fullName>
    </submittedName>
</protein>
<reference evidence="2 3" key="1">
    <citation type="submission" date="2017-10" db="EMBL/GenBank/DDBJ databases">
        <title>Nyctiphanis sp. nov., isolated from the stomach of the euphausiid Nyctiphanes simplex (Hansen, 1911) in the Gulf of California.</title>
        <authorList>
            <person name="Gomez-Gil B."/>
            <person name="Aguilar-Mendez M."/>
            <person name="Lopez-Cortes A."/>
            <person name="Gomez-Gutierrez J."/>
            <person name="Roque A."/>
            <person name="Lang E."/>
            <person name="Gonzalez-Castillo A."/>
        </authorList>
    </citation>
    <scope>NUCLEOTIDE SEQUENCE [LARGE SCALE GENOMIC DNA]</scope>
    <source>
        <strain evidence="2 3">CAIM 600</strain>
    </source>
</reference>
<dbReference type="Pfam" id="PF11775">
    <property type="entry name" value="CobT_C"/>
    <property type="match status" value="1"/>
</dbReference>
<dbReference type="Pfam" id="PF06213">
    <property type="entry name" value="CobT"/>
    <property type="match status" value="1"/>
</dbReference>
<evidence type="ECO:0000313" key="3">
    <source>
        <dbReference type="Proteomes" id="UP000290287"/>
    </source>
</evidence>
<organism evidence="2 3">
    <name type="scientific">Veronia nyctiphanis</name>
    <dbReference type="NCBI Taxonomy" id="1278244"/>
    <lineage>
        <taxon>Bacteria</taxon>
        <taxon>Pseudomonadati</taxon>
        <taxon>Pseudomonadota</taxon>
        <taxon>Gammaproteobacteria</taxon>
        <taxon>Vibrionales</taxon>
        <taxon>Vibrionaceae</taxon>
        <taxon>Veronia</taxon>
    </lineage>
</organism>
<dbReference type="OrthoDB" id="6395027at2"/>
<dbReference type="SUPFAM" id="SSF53300">
    <property type="entry name" value="vWA-like"/>
    <property type="match status" value="1"/>
</dbReference>
<dbReference type="Proteomes" id="UP000290287">
    <property type="component" value="Unassembled WGS sequence"/>
</dbReference>
<dbReference type="InterPro" id="IPR006538">
    <property type="entry name" value="CobT"/>
</dbReference>
<dbReference type="PANTHER" id="PTHR41248">
    <property type="entry name" value="NORD PROTEIN"/>
    <property type="match status" value="1"/>
</dbReference>
<dbReference type="EMBL" id="PEIB01000057">
    <property type="protein sequence ID" value="RXJ69099.1"/>
    <property type="molecule type" value="Genomic_DNA"/>
</dbReference>
<proteinExistence type="predicted"/>
<keyword evidence="3" id="KW-1185">Reference proteome</keyword>
<dbReference type="GO" id="GO:0009236">
    <property type="term" value="P:cobalamin biosynthetic process"/>
    <property type="evidence" value="ECO:0007669"/>
    <property type="project" value="InterPro"/>
</dbReference>
<dbReference type="InterPro" id="IPR036465">
    <property type="entry name" value="vWFA_dom_sf"/>
</dbReference>
<feature type="domain" description="Cobalamin biosynthesis protein CobT VWA" evidence="1">
    <location>
        <begin position="355"/>
        <end position="568"/>
    </location>
</feature>
<dbReference type="PANTHER" id="PTHR41248:SF1">
    <property type="entry name" value="NORD PROTEIN"/>
    <property type="match status" value="1"/>
</dbReference>
<gene>
    <name evidence="2" type="ORF">CS022_23905</name>
</gene>
<dbReference type="RefSeq" id="WP_129124358.1">
    <property type="nucleotide sequence ID" value="NZ_PEIB01000057.1"/>
</dbReference>
<evidence type="ECO:0000313" key="2">
    <source>
        <dbReference type="EMBL" id="RXJ69099.1"/>
    </source>
</evidence>
<evidence type="ECO:0000259" key="1">
    <source>
        <dbReference type="Pfam" id="PF11775"/>
    </source>
</evidence>
<dbReference type="AlphaFoldDB" id="A0A4Q0YJ06"/>
<sequence>MIEERAHLPLIPYSRHAQRCAELDIATLRALTGDKELLFKRNQLFKQRKFVPTTSGHVARWSQTDSGVLRRGRIDAIASRYIYSDGSIHEALRPDDPIGSYIFDLLEQFRCEQHYIALYPGTADCLRTRFIAWSDFIVASGDDESAIGILLLTVIHITRSKVSSESVPASITERIEATRAAISPFLGHHLVLLKRYLTEQQDYARHAKAIAVFVSESISHASDSDDSDDVERNRALKALAMFASFYDEEDAVFTVNTDAQSRRSYAGGYDIFTDEFDQEIEASSLVRVQQLNEFRATIDSMFSQVSVNLRALSRQMAKALNGPHLDGSEFNQEQGFIDGRKLSQIVASPSNNRVFFTEKQTLNADVQFSILMDCSGSMRNHIHDVAVLVDTLTRIAELAGAKTEVLGFTTSSWNGGKAYQKWLATGRPTHPGRLADVRHLVFKRARETWRDARHNIAALLKGDIYKEGIDGEALAWAVSRFRQSKRRHCLVVISDGCPMEAATTLANHESYLDEHLIGVADTLSYENNTALVGVGLGLDLSHYYRYSLAIGGKLTLSNQVLLELINVIAKSYHSQR</sequence>
<name>A0A4Q0YJ06_9GAMM</name>
<dbReference type="PIRSF" id="PIRSF031715">
    <property type="entry name" value="Cob_chel_CobT"/>
    <property type="match status" value="1"/>
</dbReference>
<dbReference type="InterPro" id="IPR051928">
    <property type="entry name" value="NorD/CobT"/>
</dbReference>
<accession>A0A4Q0YJ06</accession>
<dbReference type="InterPro" id="IPR025861">
    <property type="entry name" value="CobT_VWA_dom"/>
</dbReference>